<dbReference type="SUPFAM" id="SSF50978">
    <property type="entry name" value="WD40 repeat-like"/>
    <property type="match status" value="1"/>
</dbReference>
<evidence type="ECO:0000256" key="1">
    <source>
        <dbReference type="ARBA" id="ARBA00022574"/>
    </source>
</evidence>
<evidence type="ECO:0000259" key="3">
    <source>
        <dbReference type="PROSITE" id="PS50181"/>
    </source>
</evidence>
<evidence type="ECO:0000256" key="2">
    <source>
        <dbReference type="ARBA" id="ARBA00022737"/>
    </source>
</evidence>
<dbReference type="PANTHER" id="PTHR44436:SF1">
    <property type="entry name" value="F-BOX_WD REPEAT-CONTAINING PROTEIN 2"/>
    <property type="match status" value="1"/>
</dbReference>
<dbReference type="InterPro" id="IPR036047">
    <property type="entry name" value="F-box-like_dom_sf"/>
</dbReference>
<accession>A0A3G5A719</accession>
<dbReference type="SMART" id="SM00256">
    <property type="entry name" value="FBOX"/>
    <property type="match status" value="1"/>
</dbReference>
<dbReference type="Pfam" id="PF12937">
    <property type="entry name" value="F-box-like"/>
    <property type="match status" value="1"/>
</dbReference>
<dbReference type="PROSITE" id="PS00678">
    <property type="entry name" value="WD_REPEATS_1"/>
    <property type="match status" value="1"/>
</dbReference>
<dbReference type="SMART" id="SM00320">
    <property type="entry name" value="WD40"/>
    <property type="match status" value="4"/>
</dbReference>
<dbReference type="PROSITE" id="PS50082">
    <property type="entry name" value="WD_REPEATS_2"/>
    <property type="match status" value="1"/>
</dbReference>
<keyword evidence="2" id="KW-0677">Repeat</keyword>
<dbReference type="InterPro" id="IPR001680">
    <property type="entry name" value="WD40_rpt"/>
</dbReference>
<organism evidence="4">
    <name type="scientific">Harvfovirus sp</name>
    <dbReference type="NCBI Taxonomy" id="2487768"/>
    <lineage>
        <taxon>Viruses</taxon>
        <taxon>Varidnaviria</taxon>
        <taxon>Bamfordvirae</taxon>
        <taxon>Nucleocytoviricota</taxon>
        <taxon>Megaviricetes</taxon>
        <taxon>Imitervirales</taxon>
        <taxon>Mimiviridae</taxon>
        <taxon>Klosneuvirinae</taxon>
    </lineage>
</organism>
<evidence type="ECO:0000313" key="4">
    <source>
        <dbReference type="EMBL" id="AYV81643.1"/>
    </source>
</evidence>
<name>A0A3G5A719_9VIRU</name>
<dbReference type="Gene3D" id="2.130.10.10">
    <property type="entry name" value="YVTN repeat-like/Quinoprotein amine dehydrogenase"/>
    <property type="match status" value="1"/>
</dbReference>
<dbReference type="InterPro" id="IPR042627">
    <property type="entry name" value="FBXW2"/>
</dbReference>
<dbReference type="PANTHER" id="PTHR44436">
    <property type="entry name" value="F-BOX/WD REPEAT-CONTAINING PROTEIN 2"/>
    <property type="match status" value="1"/>
</dbReference>
<dbReference type="SUPFAM" id="SSF81383">
    <property type="entry name" value="F-box domain"/>
    <property type="match status" value="1"/>
</dbReference>
<dbReference type="PROSITE" id="PS50181">
    <property type="entry name" value="FBOX"/>
    <property type="match status" value="1"/>
</dbReference>
<dbReference type="InterPro" id="IPR036322">
    <property type="entry name" value="WD40_repeat_dom_sf"/>
</dbReference>
<dbReference type="Pfam" id="PF00400">
    <property type="entry name" value="WD40"/>
    <property type="match status" value="1"/>
</dbReference>
<reference evidence="4" key="1">
    <citation type="submission" date="2018-10" db="EMBL/GenBank/DDBJ databases">
        <title>Hidden diversity of soil giant viruses.</title>
        <authorList>
            <person name="Schulz F."/>
            <person name="Alteio L."/>
            <person name="Goudeau D."/>
            <person name="Ryan E.M."/>
            <person name="Malmstrom R.R."/>
            <person name="Blanchard J."/>
            <person name="Woyke T."/>
        </authorList>
    </citation>
    <scope>NUCLEOTIDE SEQUENCE</scope>
    <source>
        <strain evidence="4">HAV1</strain>
    </source>
</reference>
<protein>
    <recommendedName>
        <fullName evidence="3">F-box domain-containing protein</fullName>
    </recommendedName>
</protein>
<dbReference type="InterPro" id="IPR015943">
    <property type="entry name" value="WD40/YVTN_repeat-like_dom_sf"/>
</dbReference>
<feature type="domain" description="F-box" evidence="3">
    <location>
        <begin position="1"/>
        <end position="46"/>
    </location>
</feature>
<proteinExistence type="predicted"/>
<sequence length="391" mass="44332">MGVLELPLCISELVFIWLELEETLVVMKVCKKWRRLGGSDTLWQSHVLSRWSKESANSSRILNYGKDWRARYRELLRISRNWTRGIYQERGLYAHRGRIIKIKCNNDFLISCSEDKQIFVWDLATGMAIGLIKSGDVSDMCMDENEIIASSLDGMIRVWSIKTNIEVHCLLAAGVSNVACSPNRIFARGLGEIFIWDRDSGKLLHVLTLGESEQTAVGTMSIGGNKLLVGIKDTVSVYDIFHEEKAPKLLLTLTHNNVGAVRILGNEVKRIVTISSNRMQIFSMLDGRIIETFQISHNGFEPMILPLETHTLTNFVLETTVYDTNFGDMYIWHVFEKKNCETDGFKIVIHMGNFSTCTNNEVLAITSGNTVIIRNYTINDVVTKQSKCIIL</sequence>
<dbReference type="InterPro" id="IPR001810">
    <property type="entry name" value="F-box_dom"/>
</dbReference>
<dbReference type="EMBL" id="MK072290">
    <property type="protein sequence ID" value="AYV81643.1"/>
    <property type="molecule type" value="Genomic_DNA"/>
</dbReference>
<keyword evidence="1" id="KW-0853">WD repeat</keyword>
<gene>
    <name evidence="4" type="ORF">Harvfovirus48_5</name>
</gene>
<dbReference type="Gene3D" id="1.20.1280.50">
    <property type="match status" value="1"/>
</dbReference>
<dbReference type="InterPro" id="IPR019775">
    <property type="entry name" value="WD40_repeat_CS"/>
</dbReference>